<dbReference type="GO" id="GO:0006520">
    <property type="term" value="P:amino acid metabolic process"/>
    <property type="evidence" value="ECO:0007669"/>
    <property type="project" value="InterPro"/>
</dbReference>
<dbReference type="InterPro" id="IPR010977">
    <property type="entry name" value="Aromatic_deC"/>
</dbReference>
<keyword evidence="5" id="KW-0210">Decarboxylase</keyword>
<dbReference type="GO" id="GO:0004058">
    <property type="term" value="F:aromatic-L-amino-acid decarboxylase activity"/>
    <property type="evidence" value="ECO:0007669"/>
    <property type="project" value="UniProtKB-EC"/>
</dbReference>
<dbReference type="InterPro" id="IPR002129">
    <property type="entry name" value="PyrdxlP-dep_de-COase"/>
</dbReference>
<comment type="subunit">
    <text evidence="3">Homodimer.</text>
</comment>
<evidence type="ECO:0000256" key="3">
    <source>
        <dbReference type="ARBA" id="ARBA00011738"/>
    </source>
</evidence>
<evidence type="ECO:0000256" key="7">
    <source>
        <dbReference type="ARBA" id="ARBA00023239"/>
    </source>
</evidence>
<dbReference type="Pfam" id="PF00282">
    <property type="entry name" value="Pyridoxal_deC"/>
    <property type="match status" value="2"/>
</dbReference>
<dbReference type="EC" id="4.1.1.28" evidence="8"/>
<evidence type="ECO:0000256" key="2">
    <source>
        <dbReference type="ARBA" id="ARBA00009533"/>
    </source>
</evidence>
<protein>
    <recommendedName>
        <fullName evidence="9">Aromatic-L-amino-acid decarboxylase</fullName>
        <ecNumber evidence="8">4.1.1.28</ecNumber>
    </recommendedName>
    <alternativeName>
        <fullName evidence="10">DOPA decarboxylase</fullName>
    </alternativeName>
</protein>
<evidence type="ECO:0000313" key="13">
    <source>
        <dbReference type="Proteomes" id="UP000035681"/>
    </source>
</evidence>
<dbReference type="Proteomes" id="UP000035681">
    <property type="component" value="Unplaced"/>
</dbReference>
<evidence type="ECO:0000256" key="6">
    <source>
        <dbReference type="ARBA" id="ARBA00022898"/>
    </source>
</evidence>
<dbReference type="GO" id="GO:0042427">
    <property type="term" value="P:serotonin biosynthetic process"/>
    <property type="evidence" value="ECO:0007669"/>
    <property type="project" value="TreeGrafter"/>
</dbReference>
<dbReference type="GO" id="GO:0019752">
    <property type="term" value="P:carboxylic acid metabolic process"/>
    <property type="evidence" value="ECO:0007669"/>
    <property type="project" value="InterPro"/>
</dbReference>
<comment type="cofactor">
    <cofactor evidence="1 11 12">
        <name>pyridoxal 5'-phosphate</name>
        <dbReference type="ChEBI" id="CHEBI:597326"/>
    </cofactor>
</comment>
<dbReference type="GO" id="GO:0005737">
    <property type="term" value="C:cytoplasm"/>
    <property type="evidence" value="ECO:0007669"/>
    <property type="project" value="TreeGrafter"/>
</dbReference>
<dbReference type="WBParaSite" id="SSTP_0000192500.1">
    <property type="protein sequence ID" value="SSTP_0000192500.1"/>
    <property type="gene ID" value="SSTP_0000192500"/>
</dbReference>
<comment type="similarity">
    <text evidence="2 12">Belongs to the group II decarboxylase family.</text>
</comment>
<evidence type="ECO:0000256" key="5">
    <source>
        <dbReference type="ARBA" id="ARBA00022793"/>
    </source>
</evidence>
<proteinExistence type="inferred from homology"/>
<dbReference type="GO" id="GO:0030170">
    <property type="term" value="F:pyridoxal phosphate binding"/>
    <property type="evidence" value="ECO:0007669"/>
    <property type="project" value="InterPro"/>
</dbReference>
<dbReference type="GO" id="GO:0042423">
    <property type="term" value="P:catecholamine biosynthetic process"/>
    <property type="evidence" value="ECO:0007669"/>
    <property type="project" value="UniProtKB-KW"/>
</dbReference>
<reference evidence="14" key="1">
    <citation type="submission" date="2015-08" db="UniProtKB">
        <authorList>
            <consortium name="WormBaseParasite"/>
        </authorList>
    </citation>
    <scope>IDENTIFICATION</scope>
</reference>
<dbReference type="InterPro" id="IPR015422">
    <property type="entry name" value="PyrdxlP-dep_Trfase_small"/>
</dbReference>
<dbReference type="Gene3D" id="3.90.1150.10">
    <property type="entry name" value="Aspartate Aminotransferase, domain 1"/>
    <property type="match status" value="1"/>
</dbReference>
<evidence type="ECO:0000256" key="8">
    <source>
        <dbReference type="ARBA" id="ARBA00038886"/>
    </source>
</evidence>
<dbReference type="SUPFAM" id="SSF53383">
    <property type="entry name" value="PLP-dependent transferases"/>
    <property type="match status" value="1"/>
</dbReference>
<name>A0A0K0DXG0_STRER</name>
<evidence type="ECO:0000256" key="10">
    <source>
        <dbReference type="ARBA" id="ARBA00041275"/>
    </source>
</evidence>
<dbReference type="PANTHER" id="PTHR11999:SF167">
    <property type="entry name" value="AROMATIC-L-AMINO-ACID DECARBOXYLASE"/>
    <property type="match status" value="1"/>
</dbReference>
<keyword evidence="6 11" id="KW-0663">Pyridoxal phosphate</keyword>
<dbReference type="STRING" id="6248.A0A0K0DXG0"/>
<organism evidence="14">
    <name type="scientific">Strongyloides stercoralis</name>
    <name type="common">Threadworm</name>
    <dbReference type="NCBI Taxonomy" id="6248"/>
    <lineage>
        <taxon>Eukaryota</taxon>
        <taxon>Metazoa</taxon>
        <taxon>Ecdysozoa</taxon>
        <taxon>Nematoda</taxon>
        <taxon>Chromadorea</taxon>
        <taxon>Rhabditida</taxon>
        <taxon>Tylenchina</taxon>
        <taxon>Panagrolaimomorpha</taxon>
        <taxon>Strongyloidoidea</taxon>
        <taxon>Strongyloididae</taxon>
        <taxon>Strongyloides</taxon>
    </lineage>
</organism>
<evidence type="ECO:0000256" key="1">
    <source>
        <dbReference type="ARBA" id="ARBA00001933"/>
    </source>
</evidence>
<keyword evidence="13" id="KW-1185">Reference proteome</keyword>
<evidence type="ECO:0000256" key="11">
    <source>
        <dbReference type="PIRSR" id="PIRSR602129-50"/>
    </source>
</evidence>
<dbReference type="Gene3D" id="1.20.1340.10">
    <property type="entry name" value="dopa decarboxylase, N-terminal domain"/>
    <property type="match status" value="1"/>
</dbReference>
<dbReference type="PRINTS" id="PR00800">
    <property type="entry name" value="YHDCRBOXLASE"/>
</dbReference>
<sequence length="539" mass="61614">MDSEAFRVYGKQMIDIVADYWDSMRDRKPLPNVQPGFMKDLIPSEPPIKGEEWKEIFKDIEDVVLQGNTNWHHPHFFAYFPTALSYPSIMGDILSGGIASIGFSWKSSPSMTELEMAMTDWLIKAFKLPTYFLNSDNGPGAGIIQNTASDATLVAILSARARAVKKLSDALRHQSSSTKMSDEDNVILLLKNNITTIFLDKLEMLKKKIIDNFGNKEYKNNPSDNNIITFEAHNPSLFENLVAYCSDQAHSSVDKGAMLAGVRLRKLKSSIDNKTKNYTISPDILNEAIEKDINSGLIPFILIATVGTTNTCAIDPLSELGPICNKNNIWLHVDGAYAISFALLPECKYLIDGIEYVDSFNFNLHKAMPVNFDCSPMWFKDASEAIAYFNVDPIYLKHEYQTNSYDYRHLQIALGRRFRSLKLWFVFRNMGVEGLQQFLRKQIELGDYFYELLSKDDRFEIIVPHHLGLTCFKIKDSKNEINESLYNEIDKDRRIHLVPSKINGIYFLRFVVCSQLTTKEDIQFAYNVIVEIYKKILNK</sequence>
<dbReference type="Gene3D" id="3.40.640.10">
    <property type="entry name" value="Type I PLP-dependent aspartate aminotransferase-like (Major domain)"/>
    <property type="match status" value="1"/>
</dbReference>
<dbReference type="AlphaFoldDB" id="A0A0K0DXG0"/>
<keyword evidence="4" id="KW-0127">Catecholamine biosynthesis</keyword>
<dbReference type="PANTHER" id="PTHR11999">
    <property type="entry name" value="GROUP II PYRIDOXAL-5-PHOSPHATE DECARBOXYLASE"/>
    <property type="match status" value="1"/>
</dbReference>
<keyword evidence="7 12" id="KW-0456">Lyase</keyword>
<evidence type="ECO:0000256" key="9">
    <source>
        <dbReference type="ARBA" id="ARBA00040968"/>
    </source>
</evidence>
<evidence type="ECO:0000256" key="4">
    <source>
        <dbReference type="ARBA" id="ARBA00022584"/>
    </source>
</evidence>
<feature type="modified residue" description="N6-(pyridoxal phosphate)lysine" evidence="11">
    <location>
        <position position="366"/>
    </location>
</feature>
<evidence type="ECO:0000313" key="14">
    <source>
        <dbReference type="WBParaSite" id="SSTP_0000192500.1"/>
    </source>
</evidence>
<evidence type="ECO:0000256" key="12">
    <source>
        <dbReference type="RuleBase" id="RU000382"/>
    </source>
</evidence>
<dbReference type="WBParaSite" id="TCONS_00008961.p1">
    <property type="protein sequence ID" value="TCONS_00008961.p1"/>
    <property type="gene ID" value="XLOC_006824"/>
</dbReference>
<accession>A0A0K0DXG0</accession>
<dbReference type="InterPro" id="IPR015421">
    <property type="entry name" value="PyrdxlP-dep_Trfase_major"/>
</dbReference>
<dbReference type="InterPro" id="IPR015424">
    <property type="entry name" value="PyrdxlP-dep_Trfase"/>
</dbReference>